<feature type="domain" description="Calcineurin-like phosphoesterase" evidence="2">
    <location>
        <begin position="7"/>
        <end position="205"/>
    </location>
</feature>
<dbReference type="InterPro" id="IPR050535">
    <property type="entry name" value="DNA_Repair-Maintenance_Comp"/>
</dbReference>
<dbReference type="CDD" id="cd00840">
    <property type="entry name" value="MPP_Mre11_N"/>
    <property type="match status" value="1"/>
</dbReference>
<dbReference type="InterPro" id="IPR004843">
    <property type="entry name" value="Calcineurin-like_PHP"/>
</dbReference>
<dbReference type="RefSeq" id="WP_093858036.1">
    <property type="nucleotide sequence ID" value="NZ_BJVZ01000037.1"/>
</dbReference>
<proteinExistence type="predicted"/>
<evidence type="ECO:0000313" key="3">
    <source>
        <dbReference type="EMBL" id="SDO03948.1"/>
    </source>
</evidence>
<keyword evidence="1" id="KW-0378">Hydrolase</keyword>
<dbReference type="PANTHER" id="PTHR30337:SF7">
    <property type="entry name" value="PHOSPHOESTERASE"/>
    <property type="match status" value="1"/>
</dbReference>
<dbReference type="EMBL" id="FNIG01000016">
    <property type="protein sequence ID" value="SDO03948.1"/>
    <property type="molecule type" value="Genomic_DNA"/>
</dbReference>
<name>A0A1H0GAV3_9BACI</name>
<evidence type="ECO:0000259" key="2">
    <source>
        <dbReference type="Pfam" id="PF00149"/>
    </source>
</evidence>
<evidence type="ECO:0000256" key="1">
    <source>
        <dbReference type="ARBA" id="ARBA00022801"/>
    </source>
</evidence>
<dbReference type="InterPro" id="IPR014576">
    <property type="entry name" value="Pesterase_YhaO"/>
</dbReference>
<dbReference type="STRING" id="237069.SAMN05216498_0512"/>
<protein>
    <submittedName>
        <fullName evidence="3">DNA repair exonuclease SbcCD nuclease subunit</fullName>
    </submittedName>
</protein>
<dbReference type="OrthoDB" id="9773856at2"/>
<dbReference type="AlphaFoldDB" id="A0A1H0GAV3"/>
<dbReference type="InterPro" id="IPR029052">
    <property type="entry name" value="Metallo-depent_PP-like"/>
</dbReference>
<sequence length="416" mass="48700">MRDLKSIRFLHAADLHLDSPYKGMKNLPNSIFKDIKESTLMAFNRLINLAIDQRVDFVLFVGDLFDQYSASIKSRMVLKHGLEKLKEHNIQVYISFGNHDYRMQEKADLSFPSNTFVFTSQSVSHFVCEKHGKPLAQISGFSYEERDVTEKMVGQYDAKDNSLYHIAMLHGSLQSNNDHDTYAPFLLNDLKGKQVDYWALGHIHQRQIILDRPYAVYPGNIQGRHIKETGKKGCYIVDLSPHQTQLSFFPLQEVMFLQKELELEGVNTIDDFLHALEQYKDLLKTEHEKIFLRLTIQLDETSQIDVNVEQIEEILNMINGPEEEEKYWVWIQDMKVNEDISYNRVELKDSNQFAGEVIKTIDEGKEVEKYIQDLLRHHTFKKHIHWNLDEVKDEIKEEAERLIIKELMKNGDDHAD</sequence>
<dbReference type="SUPFAM" id="SSF56300">
    <property type="entry name" value="Metallo-dependent phosphatases"/>
    <property type="match status" value="1"/>
</dbReference>
<gene>
    <name evidence="3" type="ORF">SAMN05216498_0512</name>
</gene>
<dbReference type="Pfam" id="PF00149">
    <property type="entry name" value="Metallophos"/>
    <property type="match status" value="1"/>
</dbReference>
<organism evidence="3 4">
    <name type="scientific">Tenuibacillus multivorans</name>
    <dbReference type="NCBI Taxonomy" id="237069"/>
    <lineage>
        <taxon>Bacteria</taxon>
        <taxon>Bacillati</taxon>
        <taxon>Bacillota</taxon>
        <taxon>Bacilli</taxon>
        <taxon>Bacillales</taxon>
        <taxon>Bacillaceae</taxon>
        <taxon>Tenuibacillus</taxon>
    </lineage>
</organism>
<dbReference type="InterPro" id="IPR041796">
    <property type="entry name" value="Mre11_N"/>
</dbReference>
<evidence type="ECO:0000313" key="4">
    <source>
        <dbReference type="Proteomes" id="UP000199334"/>
    </source>
</evidence>
<dbReference type="GO" id="GO:0004527">
    <property type="term" value="F:exonuclease activity"/>
    <property type="evidence" value="ECO:0007669"/>
    <property type="project" value="UniProtKB-KW"/>
</dbReference>
<keyword evidence="4" id="KW-1185">Reference proteome</keyword>
<dbReference type="PIRSF" id="PIRSF033091">
    <property type="entry name" value="Pesterase_YhaO"/>
    <property type="match status" value="1"/>
</dbReference>
<keyword evidence="3" id="KW-0269">Exonuclease</keyword>
<dbReference type="PANTHER" id="PTHR30337">
    <property type="entry name" value="COMPONENT OF ATP-DEPENDENT DSDNA EXONUCLEASE"/>
    <property type="match status" value="1"/>
</dbReference>
<dbReference type="Proteomes" id="UP000199334">
    <property type="component" value="Unassembled WGS sequence"/>
</dbReference>
<dbReference type="Gene3D" id="3.60.21.10">
    <property type="match status" value="1"/>
</dbReference>
<accession>A0A1H0GAV3</accession>
<reference evidence="3 4" key="1">
    <citation type="submission" date="2016-10" db="EMBL/GenBank/DDBJ databases">
        <authorList>
            <person name="de Groot N.N."/>
        </authorList>
    </citation>
    <scope>NUCLEOTIDE SEQUENCE [LARGE SCALE GENOMIC DNA]</scope>
    <source>
        <strain evidence="3 4">CGMCC 1.3442</strain>
    </source>
</reference>
<keyword evidence="3" id="KW-0540">Nuclease</keyword>